<dbReference type="RefSeq" id="WP_211936302.1">
    <property type="nucleotide sequence ID" value="NZ_CP073078.1"/>
</dbReference>
<dbReference type="AlphaFoldDB" id="A0A975IT10"/>
<keyword evidence="3" id="KW-1185">Reference proteome</keyword>
<organism evidence="2 3">
    <name type="scientific">Phenylobacterium montanum</name>
    <dbReference type="NCBI Taxonomy" id="2823693"/>
    <lineage>
        <taxon>Bacteria</taxon>
        <taxon>Pseudomonadati</taxon>
        <taxon>Pseudomonadota</taxon>
        <taxon>Alphaproteobacteria</taxon>
        <taxon>Caulobacterales</taxon>
        <taxon>Caulobacteraceae</taxon>
        <taxon>Phenylobacterium</taxon>
    </lineage>
</organism>
<dbReference type="GO" id="GO:0008982">
    <property type="term" value="F:protein-N(PI)-phosphohistidine-sugar phosphotransferase activity"/>
    <property type="evidence" value="ECO:0007669"/>
    <property type="project" value="InterPro"/>
</dbReference>
<name>A0A975IT10_9CAUL</name>
<dbReference type="Gene3D" id="3.40.930.10">
    <property type="entry name" value="Mannitol-specific EII, Chain A"/>
    <property type="match status" value="1"/>
</dbReference>
<dbReference type="InterPro" id="IPR006320">
    <property type="entry name" value="PTS_Nitro_regul"/>
</dbReference>
<dbReference type="CDD" id="cd00211">
    <property type="entry name" value="PTS_IIA_fru"/>
    <property type="match status" value="1"/>
</dbReference>
<dbReference type="InterPro" id="IPR051541">
    <property type="entry name" value="PTS_SugarTrans_NitroReg"/>
</dbReference>
<dbReference type="Proteomes" id="UP000676409">
    <property type="component" value="Chromosome"/>
</dbReference>
<proteinExistence type="predicted"/>
<evidence type="ECO:0000313" key="2">
    <source>
        <dbReference type="EMBL" id="QUD86250.1"/>
    </source>
</evidence>
<sequence>MNIESLLDRRAITPKVSASSKRQALSLVAELAARRFDLDAGEVLDALMAREVVGSTGVGSGVAVPHARLKTLDKMRGVFVRLETPVDFDAVDDQPVDLIFALLAPEAAGSEHLQALARVARLLRRADLREQLRQAHGADAVYALLAQPASPSAA</sequence>
<dbReference type="KEGG" id="caul:KCG34_14200"/>
<dbReference type="NCBIfam" id="TIGR01419">
    <property type="entry name" value="nitro_reg_IIA"/>
    <property type="match status" value="1"/>
</dbReference>
<dbReference type="SUPFAM" id="SSF55804">
    <property type="entry name" value="Phoshotransferase/anion transport protein"/>
    <property type="match status" value="1"/>
</dbReference>
<reference evidence="2" key="1">
    <citation type="submission" date="2021-04" db="EMBL/GenBank/DDBJ databases">
        <title>The complete genome sequence of Caulobacter sp. S6.</title>
        <authorList>
            <person name="Tang Y."/>
            <person name="Ouyang W."/>
            <person name="Liu Q."/>
            <person name="Huang B."/>
            <person name="Guo Z."/>
            <person name="Lei P."/>
        </authorList>
    </citation>
    <scope>NUCLEOTIDE SEQUENCE</scope>
    <source>
        <strain evidence="2">S6</strain>
    </source>
</reference>
<dbReference type="PROSITE" id="PS51094">
    <property type="entry name" value="PTS_EIIA_TYPE_2"/>
    <property type="match status" value="1"/>
</dbReference>
<gene>
    <name evidence="2" type="primary">ptsN</name>
    <name evidence="2" type="ORF">KCG34_14200</name>
</gene>
<dbReference type="InterPro" id="IPR016152">
    <property type="entry name" value="PTrfase/Anion_transptr"/>
</dbReference>
<dbReference type="GO" id="GO:0030295">
    <property type="term" value="F:protein kinase activator activity"/>
    <property type="evidence" value="ECO:0007669"/>
    <property type="project" value="TreeGrafter"/>
</dbReference>
<dbReference type="PROSITE" id="PS00372">
    <property type="entry name" value="PTS_EIIA_TYPE_2_HIS"/>
    <property type="match status" value="1"/>
</dbReference>
<protein>
    <submittedName>
        <fullName evidence="2">PTS IIA-like nitrogen regulatory protein PtsN</fullName>
    </submittedName>
</protein>
<evidence type="ECO:0000313" key="3">
    <source>
        <dbReference type="Proteomes" id="UP000676409"/>
    </source>
</evidence>
<accession>A0A975IT10</accession>
<dbReference type="InterPro" id="IPR002178">
    <property type="entry name" value="PTS_EIIA_type-2_dom"/>
</dbReference>
<dbReference type="GO" id="GO:0009401">
    <property type="term" value="P:phosphoenolpyruvate-dependent sugar phosphotransferase system"/>
    <property type="evidence" value="ECO:0007669"/>
    <property type="project" value="InterPro"/>
</dbReference>
<dbReference type="PANTHER" id="PTHR47738">
    <property type="entry name" value="PTS SYSTEM FRUCTOSE-LIKE EIIA COMPONENT-RELATED"/>
    <property type="match status" value="1"/>
</dbReference>
<evidence type="ECO:0000259" key="1">
    <source>
        <dbReference type="PROSITE" id="PS51094"/>
    </source>
</evidence>
<dbReference type="Pfam" id="PF00359">
    <property type="entry name" value="PTS_EIIA_2"/>
    <property type="match status" value="1"/>
</dbReference>
<dbReference type="PANTHER" id="PTHR47738:SF1">
    <property type="entry name" value="NITROGEN REGULATORY PROTEIN"/>
    <property type="match status" value="1"/>
</dbReference>
<dbReference type="EMBL" id="CP073078">
    <property type="protein sequence ID" value="QUD86250.1"/>
    <property type="molecule type" value="Genomic_DNA"/>
</dbReference>
<feature type="domain" description="PTS EIIA type-2" evidence="1">
    <location>
        <begin position="5"/>
        <end position="148"/>
    </location>
</feature>